<dbReference type="Pfam" id="PF12146">
    <property type="entry name" value="Hydrolase_4"/>
    <property type="match status" value="1"/>
</dbReference>
<organism evidence="2 3">
    <name type="scientific">Phaeobacter gallaeciensis</name>
    <dbReference type="NCBI Taxonomy" id="60890"/>
    <lineage>
        <taxon>Bacteria</taxon>
        <taxon>Pseudomonadati</taxon>
        <taxon>Pseudomonadota</taxon>
        <taxon>Alphaproteobacteria</taxon>
        <taxon>Rhodobacterales</taxon>
        <taxon>Roseobacteraceae</taxon>
        <taxon>Phaeobacter</taxon>
    </lineage>
</organism>
<dbReference type="RefSeq" id="WP_113822318.1">
    <property type="nucleotide sequence ID" value="NZ_QOCE01000012.1"/>
</dbReference>
<protein>
    <submittedName>
        <fullName evidence="2">Alpha/beta hydrolase</fullName>
    </submittedName>
</protein>
<dbReference type="PANTHER" id="PTHR43194:SF2">
    <property type="entry name" value="PEROXISOMAL MEMBRANE PROTEIN LPX1"/>
    <property type="match status" value="1"/>
</dbReference>
<dbReference type="SUPFAM" id="SSF53474">
    <property type="entry name" value="alpha/beta-Hydrolases"/>
    <property type="match status" value="1"/>
</dbReference>
<keyword evidence="2" id="KW-0378">Hydrolase</keyword>
<evidence type="ECO:0000313" key="3">
    <source>
        <dbReference type="Proteomes" id="UP000252706"/>
    </source>
</evidence>
<dbReference type="OrthoDB" id="7813811at2"/>
<dbReference type="GO" id="GO:0016787">
    <property type="term" value="F:hydrolase activity"/>
    <property type="evidence" value="ECO:0007669"/>
    <property type="project" value="UniProtKB-KW"/>
</dbReference>
<proteinExistence type="predicted"/>
<accession>A0A366X3Z6</accession>
<feature type="domain" description="Serine aminopeptidase S33" evidence="1">
    <location>
        <begin position="36"/>
        <end position="252"/>
    </location>
</feature>
<gene>
    <name evidence="2" type="ORF">DS909_04820</name>
</gene>
<sequence>MLQSPPETSTQSTRYTAICTDGTRIACHRFGQGSRTPIILTHGTFSSHQGCQGLAQHLALCGYDVWAFDWRGHGASDTPTAQYDFETVALQDVPAVKELVKRETQTAKSIWLAHSGGGLVMAMWMARHPDQANQDVLGLGMLATQANQAAALTAHRQKIENMAGWLADMDIIPARALGVGSDPESAHLMRQWCRWNLSGAFHGAQGFDYLAALPGLNMPVLTLAGAGDHFVAPPQGCFDFANAFGSTDKTLVQCGKSYGFLEDYEHGRILASSSARKEIWPRVADWVSKHV</sequence>
<reference evidence="2 3" key="1">
    <citation type="submission" date="2018-07" db="EMBL/GenBank/DDBJ databases">
        <title>Modular assembly of carbohydrate-degrading microbial communities in the ocean.</title>
        <authorList>
            <person name="Enke T.N."/>
            <person name="Datta M.S."/>
            <person name="Schwartzman J.A."/>
            <person name="Cermak N."/>
            <person name="Schmitz D.A."/>
            <person name="Barrere J."/>
            <person name="Cordero O.X."/>
        </authorList>
    </citation>
    <scope>NUCLEOTIDE SEQUENCE [LARGE SCALE GENOMIC DNA]</scope>
    <source>
        <strain evidence="2 3">C3M10</strain>
    </source>
</reference>
<evidence type="ECO:0000313" key="2">
    <source>
        <dbReference type="EMBL" id="RBW59962.1"/>
    </source>
</evidence>
<dbReference type="InterPro" id="IPR029058">
    <property type="entry name" value="AB_hydrolase_fold"/>
</dbReference>
<name>A0A366X3Z6_9RHOB</name>
<comment type="caution">
    <text evidence="2">The sequence shown here is derived from an EMBL/GenBank/DDBJ whole genome shotgun (WGS) entry which is preliminary data.</text>
</comment>
<dbReference type="PANTHER" id="PTHR43194">
    <property type="entry name" value="HYDROLASE ALPHA/BETA FOLD FAMILY"/>
    <property type="match status" value="1"/>
</dbReference>
<dbReference type="Proteomes" id="UP000252706">
    <property type="component" value="Unassembled WGS sequence"/>
</dbReference>
<dbReference type="InterPro" id="IPR050228">
    <property type="entry name" value="Carboxylesterase_BioH"/>
</dbReference>
<evidence type="ECO:0000259" key="1">
    <source>
        <dbReference type="Pfam" id="PF12146"/>
    </source>
</evidence>
<dbReference type="InterPro" id="IPR022742">
    <property type="entry name" value="Hydrolase_4"/>
</dbReference>
<dbReference type="Gene3D" id="3.40.50.1820">
    <property type="entry name" value="alpha/beta hydrolase"/>
    <property type="match status" value="1"/>
</dbReference>
<dbReference type="EMBL" id="QOCE01000012">
    <property type="protein sequence ID" value="RBW59962.1"/>
    <property type="molecule type" value="Genomic_DNA"/>
</dbReference>
<dbReference type="AlphaFoldDB" id="A0A366X3Z6"/>